<dbReference type="PANTHER" id="PTHR28208:SF3">
    <property type="entry name" value="PHOSPHATIDATE PHOSPHATASE APP1"/>
    <property type="match status" value="1"/>
</dbReference>
<feature type="compositionally biased region" description="Acidic residues" evidence="1">
    <location>
        <begin position="185"/>
        <end position="206"/>
    </location>
</feature>
<dbReference type="Pfam" id="PF09949">
    <property type="entry name" value="APP1_cat"/>
    <property type="match status" value="1"/>
</dbReference>
<reference evidence="3 4" key="1">
    <citation type="submission" date="2015-06" db="EMBL/GenBank/DDBJ databases">
        <title>Expansion of signal transduction pathways in fungi by whole-genome duplication.</title>
        <authorList>
            <consortium name="DOE Joint Genome Institute"/>
            <person name="Corrochano L.M."/>
            <person name="Kuo A."/>
            <person name="Marcet-Houben M."/>
            <person name="Polaino S."/>
            <person name="Salamov A."/>
            <person name="Villalobos J.M."/>
            <person name="Alvarez M.I."/>
            <person name="Avalos J."/>
            <person name="Benito E.P."/>
            <person name="Benoit I."/>
            <person name="Burger G."/>
            <person name="Camino L.P."/>
            <person name="Canovas D."/>
            <person name="Cerda-Olmedo E."/>
            <person name="Cheng J.-F."/>
            <person name="Dominguez A."/>
            <person name="Elias M."/>
            <person name="Eslava A.P."/>
            <person name="Glaser F."/>
            <person name="Grimwood J."/>
            <person name="Gutierrez G."/>
            <person name="Heitman J."/>
            <person name="Henrissat B."/>
            <person name="Iturriaga E.A."/>
            <person name="Lang B.F."/>
            <person name="Lavin J.L."/>
            <person name="Lee S."/>
            <person name="Li W."/>
            <person name="Lindquist E."/>
            <person name="Lopez-Garcia S."/>
            <person name="Luque E.M."/>
            <person name="Marcos A.T."/>
            <person name="Martin J."/>
            <person name="Mccluskey K."/>
            <person name="Medina H.R."/>
            <person name="Miralles-Duran A."/>
            <person name="Miyazaki A."/>
            <person name="Munoz-Torres E."/>
            <person name="Oguiza J.A."/>
            <person name="Ohm R."/>
            <person name="Olmedo M."/>
            <person name="Orejas M."/>
            <person name="Ortiz-Castellanos L."/>
            <person name="Pisabarro A.G."/>
            <person name="Rodriguez-Romero J."/>
            <person name="Ruiz-Herrera J."/>
            <person name="Ruiz-Vazquez R."/>
            <person name="Sanz C."/>
            <person name="Schackwitz W."/>
            <person name="Schmutz J."/>
            <person name="Shahriari M."/>
            <person name="Shelest E."/>
            <person name="Silva-Franco F."/>
            <person name="Soanes D."/>
            <person name="Syed K."/>
            <person name="Tagua V.G."/>
            <person name="Talbot N.J."/>
            <person name="Thon M."/>
            <person name="De Vries R.P."/>
            <person name="Wiebenga A."/>
            <person name="Yadav J.S."/>
            <person name="Braun E.L."/>
            <person name="Baker S."/>
            <person name="Garre V."/>
            <person name="Horwitz B."/>
            <person name="Torres-Martinez S."/>
            <person name="Idnurm A."/>
            <person name="Herrera-Estrella A."/>
            <person name="Gabaldon T."/>
            <person name="Grigoriev I.V."/>
        </authorList>
    </citation>
    <scope>NUCLEOTIDE SEQUENCE [LARGE SCALE GENOMIC DNA]</scope>
    <source>
        <strain evidence="3 4">CBS 277.49</strain>
    </source>
</reference>
<dbReference type="Proteomes" id="UP000077051">
    <property type="component" value="Unassembled WGS sequence"/>
</dbReference>
<feature type="domain" description="Phosphatidate phosphatase APP1 catalytic" evidence="2">
    <location>
        <begin position="336"/>
        <end position="483"/>
    </location>
</feature>
<protein>
    <recommendedName>
        <fullName evidence="2">Phosphatidate phosphatase APP1 catalytic domain-containing protein</fullName>
    </recommendedName>
</protein>
<gene>
    <name evidence="3" type="ORF">MUCCIDRAFT_164777</name>
</gene>
<name>A0A168J7N8_MUCCL</name>
<feature type="compositionally biased region" description="Polar residues" evidence="1">
    <location>
        <begin position="528"/>
        <end position="538"/>
    </location>
</feature>
<dbReference type="GO" id="GO:0008195">
    <property type="term" value="F:phosphatidate phosphatase activity"/>
    <property type="evidence" value="ECO:0007669"/>
    <property type="project" value="InterPro"/>
</dbReference>
<dbReference type="OrthoDB" id="2117591at2759"/>
<dbReference type="InterPro" id="IPR052935">
    <property type="entry name" value="Mg2+_PAP"/>
</dbReference>
<feature type="compositionally biased region" description="Low complexity" evidence="1">
    <location>
        <begin position="539"/>
        <end position="554"/>
    </location>
</feature>
<dbReference type="PANTHER" id="PTHR28208">
    <property type="entry name" value="PHOSPHATIDATE PHOSPHATASE APP1"/>
    <property type="match status" value="1"/>
</dbReference>
<evidence type="ECO:0000313" key="3">
    <source>
        <dbReference type="EMBL" id="OAD00852.1"/>
    </source>
</evidence>
<proteinExistence type="predicted"/>
<dbReference type="STRING" id="747725.A0A168J7N8"/>
<dbReference type="EMBL" id="AMYB01000006">
    <property type="protein sequence ID" value="OAD00852.1"/>
    <property type="molecule type" value="Genomic_DNA"/>
</dbReference>
<dbReference type="AlphaFoldDB" id="A0A168J7N8"/>
<keyword evidence="4" id="KW-1185">Reference proteome</keyword>
<feature type="region of interest" description="Disordered" evidence="1">
    <location>
        <begin position="179"/>
        <end position="206"/>
    </location>
</feature>
<evidence type="ECO:0000256" key="1">
    <source>
        <dbReference type="SAM" id="MobiDB-lite"/>
    </source>
</evidence>
<evidence type="ECO:0000259" key="2">
    <source>
        <dbReference type="Pfam" id="PF09949"/>
    </source>
</evidence>
<comment type="caution">
    <text evidence="3">The sequence shown here is derived from an EMBL/GenBank/DDBJ whole genome shotgun (WGS) entry which is preliminary data.</text>
</comment>
<organism evidence="3 4">
    <name type="scientific">Mucor lusitanicus CBS 277.49</name>
    <dbReference type="NCBI Taxonomy" id="747725"/>
    <lineage>
        <taxon>Eukaryota</taxon>
        <taxon>Fungi</taxon>
        <taxon>Fungi incertae sedis</taxon>
        <taxon>Mucoromycota</taxon>
        <taxon>Mucoromycotina</taxon>
        <taxon>Mucoromycetes</taxon>
        <taxon>Mucorales</taxon>
        <taxon>Mucorineae</taxon>
        <taxon>Mucoraceae</taxon>
        <taxon>Mucor</taxon>
    </lineage>
</organism>
<dbReference type="GO" id="GO:0030479">
    <property type="term" value="C:actin cortical patch"/>
    <property type="evidence" value="ECO:0007669"/>
    <property type="project" value="TreeGrafter"/>
</dbReference>
<feature type="region of interest" description="Disordered" evidence="1">
    <location>
        <begin position="492"/>
        <end position="567"/>
    </location>
</feature>
<sequence>MTLIVQNMTLDAINTTTPLSNTTTLDDTILFEKMNRECILFPTYAKRDPQDPSQWIVKTKGWALSHNSSTAKQKMMMGITKSVAGKSSADSKSSQMFEERFKYFLAANKRFKPFLIQAIGITTLEDSRLELQKRQDESQLQQAMMNHQTLFLNMLSSRFNQMMTTIKTKSFQHDTICFPMTPPTDDSDPDVEEEEEQERDFDENDQDAEDWLTVNDYFTNVVSRPTNPISSVLDGTYYNHNNDPAAGIMTTPNHTTQYTQQKHKSQVKLTTKSSGFLQGQFTIPHDRILNWAQDQNQCDARLIRIQSTCCTADKPNSKKSFSPNYGIVSLIEPVGISIISDIDDTIKDTQILSGARTVLSKTFFELPQGVSGMADAYMAWYTQGASFHYVSNSPFQLMPMLERFLRDSQFPPGSMHLRDDGKLLSRLVETPGQAKRDAILKILADFPQRRFVLIGDSGEIDLEIYTRIASEFPDQILKIYIRDVTTPDAKTIHQLKKKKKLKEEQQRRSSNSSSSSSTLSALFHSTRRSFSTPISSRNSSLTSEESLSASTTTADQQKKKKFRSPLGMRRAVTTTLAEYAVEPHLTGHHRNTVRIDAKQHGSNDDDDDPEGLLDPHLLQKKISTVEACAQLYQRVEKARLQVPAIDIILFQDAEVLQNDSAIRNALWDLWDDQSNNSSFSLYEQEEEDEAYNDDDIEYESHQNHILSSSPTSF</sequence>
<feature type="compositionally biased region" description="Low complexity" evidence="1">
    <location>
        <begin position="509"/>
        <end position="520"/>
    </location>
</feature>
<evidence type="ECO:0000313" key="4">
    <source>
        <dbReference type="Proteomes" id="UP000077051"/>
    </source>
</evidence>
<accession>A0A168J7N8</accession>
<dbReference type="VEuPathDB" id="FungiDB:MUCCIDRAFT_164777"/>
<dbReference type="InterPro" id="IPR019236">
    <property type="entry name" value="APP1_cat"/>
</dbReference>